<proteinExistence type="inferred from homology"/>
<protein>
    <recommendedName>
        <fullName evidence="10">RagB/SusD family nutrient uptake outer membrane protein</fullName>
    </recommendedName>
</protein>
<keyword evidence="5" id="KW-0998">Cell outer membrane</keyword>
<dbReference type="SUPFAM" id="SSF48452">
    <property type="entry name" value="TPR-like"/>
    <property type="match status" value="1"/>
</dbReference>
<dbReference type="AlphaFoldDB" id="A0A2N0VFD6"/>
<accession>A0A2N0VFD6</accession>
<keyword evidence="9" id="KW-1185">Reference proteome</keyword>
<dbReference type="InterPro" id="IPR011990">
    <property type="entry name" value="TPR-like_helical_dom_sf"/>
</dbReference>
<evidence type="ECO:0000259" key="6">
    <source>
        <dbReference type="Pfam" id="PF07980"/>
    </source>
</evidence>
<dbReference type="InterPro" id="IPR033985">
    <property type="entry name" value="SusD-like_N"/>
</dbReference>
<evidence type="ECO:0008006" key="10">
    <source>
        <dbReference type="Google" id="ProtNLM"/>
    </source>
</evidence>
<keyword evidence="3" id="KW-0732">Signal</keyword>
<feature type="domain" description="RagB/SusD" evidence="6">
    <location>
        <begin position="352"/>
        <end position="452"/>
    </location>
</feature>
<dbReference type="Proteomes" id="UP000233398">
    <property type="component" value="Unassembled WGS sequence"/>
</dbReference>
<dbReference type="GO" id="GO:0009279">
    <property type="term" value="C:cell outer membrane"/>
    <property type="evidence" value="ECO:0007669"/>
    <property type="project" value="UniProtKB-SubCell"/>
</dbReference>
<dbReference type="InterPro" id="IPR012944">
    <property type="entry name" value="SusD_RagB_dom"/>
</dbReference>
<dbReference type="Gene3D" id="1.25.40.390">
    <property type="match status" value="1"/>
</dbReference>
<evidence type="ECO:0000256" key="4">
    <source>
        <dbReference type="ARBA" id="ARBA00023136"/>
    </source>
</evidence>
<name>A0A2N0VFD6_9BACT</name>
<gene>
    <name evidence="8" type="ORF">CWD77_13485</name>
</gene>
<feature type="domain" description="SusD-like N-terminal" evidence="7">
    <location>
        <begin position="88"/>
        <end position="238"/>
    </location>
</feature>
<evidence type="ECO:0000256" key="2">
    <source>
        <dbReference type="ARBA" id="ARBA00006275"/>
    </source>
</evidence>
<dbReference type="EMBL" id="PISP01000005">
    <property type="protein sequence ID" value="PKD42858.1"/>
    <property type="molecule type" value="Genomic_DNA"/>
</dbReference>
<comment type="subcellular location">
    <subcellularLocation>
        <location evidence="1">Cell outer membrane</location>
    </subcellularLocation>
</comment>
<evidence type="ECO:0000256" key="1">
    <source>
        <dbReference type="ARBA" id="ARBA00004442"/>
    </source>
</evidence>
<sequence>MKLSNLIKFTAVIALLFAYTGCNDMLENVEPSTSVSGEQVLTTADGVEGLRASMYGKIHGSFAYQTEYFVGPSAFTDETRNRPGSTRYQALNQAVQNVGTAHIASWNAHYEVIQDANLMIGAVEPDVLPAATYDRYRGEALALRAFAMHNLVKVFGYDPGNFSQGEIEDPWEEGVIVRTEPVLDVTDADLRPRSSVTEVYNQIITDLTDAKALLSGINSDNRYATEAFVDGMLARVHLYAGNWGDAVTSAQNAITNSGRSLENTDDGVAEMFNENTGGHPEALFKVVVDPSTENGDWNNDGPGTYTSTGFLAQLPTQFLIDKYEAGDYRLGWYRDCVEAQRIALNQPTGCDAVNDNGFSLVKFNGDKGNHVDDLPFMRLAEMYLIWAEAAAKDVDSPAAGVAPLQDLLDARNGGTVPATALTDMTAFEDFILDERMRELALEGHRFYDLKRLQRDIRNPDGSIKMRAENYRILPQLGSGLRNVNELLVENPGY</sequence>
<dbReference type="OrthoDB" id="5694214at2"/>
<organism evidence="8 9">
    <name type="scientific">Rhodohalobacter barkolensis</name>
    <dbReference type="NCBI Taxonomy" id="2053187"/>
    <lineage>
        <taxon>Bacteria</taxon>
        <taxon>Pseudomonadati</taxon>
        <taxon>Balneolota</taxon>
        <taxon>Balneolia</taxon>
        <taxon>Balneolales</taxon>
        <taxon>Balneolaceae</taxon>
        <taxon>Rhodohalobacter</taxon>
    </lineage>
</organism>
<evidence type="ECO:0000256" key="5">
    <source>
        <dbReference type="ARBA" id="ARBA00023237"/>
    </source>
</evidence>
<keyword evidence="4" id="KW-0472">Membrane</keyword>
<dbReference type="Pfam" id="PF07980">
    <property type="entry name" value="SusD_RagB"/>
    <property type="match status" value="1"/>
</dbReference>
<evidence type="ECO:0000256" key="3">
    <source>
        <dbReference type="ARBA" id="ARBA00022729"/>
    </source>
</evidence>
<evidence type="ECO:0000259" key="7">
    <source>
        <dbReference type="Pfam" id="PF14322"/>
    </source>
</evidence>
<comment type="similarity">
    <text evidence="2">Belongs to the SusD family.</text>
</comment>
<dbReference type="Pfam" id="PF14322">
    <property type="entry name" value="SusD-like_3"/>
    <property type="match status" value="1"/>
</dbReference>
<reference evidence="8 9" key="1">
    <citation type="submission" date="2017-11" db="EMBL/GenBank/DDBJ databases">
        <title>Rhodohalobacter 15182 sp. nov., isolated from a salt lake.</title>
        <authorList>
            <person name="Han S."/>
        </authorList>
    </citation>
    <scope>NUCLEOTIDE SEQUENCE [LARGE SCALE GENOMIC DNA]</scope>
    <source>
        <strain evidence="8 9">15182</strain>
    </source>
</reference>
<dbReference type="RefSeq" id="WP_101074109.1">
    <property type="nucleotide sequence ID" value="NZ_PISP01000005.1"/>
</dbReference>
<evidence type="ECO:0000313" key="9">
    <source>
        <dbReference type="Proteomes" id="UP000233398"/>
    </source>
</evidence>
<comment type="caution">
    <text evidence="8">The sequence shown here is derived from an EMBL/GenBank/DDBJ whole genome shotgun (WGS) entry which is preliminary data.</text>
</comment>
<evidence type="ECO:0000313" key="8">
    <source>
        <dbReference type="EMBL" id="PKD42858.1"/>
    </source>
</evidence>